<dbReference type="InterPro" id="IPR050344">
    <property type="entry name" value="Peptidase_M1_aminopeptidases"/>
</dbReference>
<keyword evidence="3" id="KW-0812">Transmembrane</keyword>
<dbReference type="Pfam" id="PF17900">
    <property type="entry name" value="Peptidase_M1_N"/>
    <property type="match status" value="1"/>
</dbReference>
<dbReference type="GO" id="GO:0042277">
    <property type="term" value="F:peptide binding"/>
    <property type="evidence" value="ECO:0007669"/>
    <property type="project" value="TreeGrafter"/>
</dbReference>
<feature type="chain" id="PRO_5035192729" description="Aminopeptidase" evidence="4">
    <location>
        <begin position="18"/>
        <end position="1007"/>
    </location>
</feature>
<evidence type="ECO:0000259" key="6">
    <source>
        <dbReference type="Pfam" id="PF11838"/>
    </source>
</evidence>
<dbReference type="Gene3D" id="2.60.40.1730">
    <property type="entry name" value="tricorn interacting facor f3 domain"/>
    <property type="match status" value="1"/>
</dbReference>
<dbReference type="GO" id="GO:0005737">
    <property type="term" value="C:cytoplasm"/>
    <property type="evidence" value="ECO:0007669"/>
    <property type="project" value="TreeGrafter"/>
</dbReference>
<evidence type="ECO:0008006" key="10">
    <source>
        <dbReference type="Google" id="ProtNLM"/>
    </source>
</evidence>
<organism evidence="8 9">
    <name type="scientific">Cimex lectularius</name>
    <name type="common">Bed bug</name>
    <name type="synonym">Acanthia lectularia</name>
    <dbReference type="NCBI Taxonomy" id="79782"/>
    <lineage>
        <taxon>Eukaryota</taxon>
        <taxon>Metazoa</taxon>
        <taxon>Ecdysozoa</taxon>
        <taxon>Arthropoda</taxon>
        <taxon>Hexapoda</taxon>
        <taxon>Insecta</taxon>
        <taxon>Pterygota</taxon>
        <taxon>Neoptera</taxon>
        <taxon>Paraneoptera</taxon>
        <taxon>Hemiptera</taxon>
        <taxon>Heteroptera</taxon>
        <taxon>Panheteroptera</taxon>
        <taxon>Cimicomorpha</taxon>
        <taxon>Cimicidae</taxon>
        <taxon>Cimex</taxon>
    </lineage>
</organism>
<dbReference type="AlphaFoldDB" id="A0A8I6SE35"/>
<feature type="domain" description="Aminopeptidase N-like N-terminal" evidence="7">
    <location>
        <begin position="29"/>
        <end position="204"/>
    </location>
</feature>
<feature type="domain" description="Peptidase M1 membrane alanine aminopeptidase" evidence="5">
    <location>
        <begin position="264"/>
        <end position="464"/>
    </location>
</feature>
<dbReference type="SUPFAM" id="SSF55486">
    <property type="entry name" value="Metalloproteases ('zincins'), catalytic domain"/>
    <property type="match status" value="1"/>
</dbReference>
<dbReference type="GO" id="GO:0070006">
    <property type="term" value="F:metalloaminopeptidase activity"/>
    <property type="evidence" value="ECO:0007669"/>
    <property type="project" value="TreeGrafter"/>
</dbReference>
<dbReference type="InterPro" id="IPR027268">
    <property type="entry name" value="Peptidase_M4/M1_CTD_sf"/>
</dbReference>
<dbReference type="GO" id="GO:0043171">
    <property type="term" value="P:peptide catabolic process"/>
    <property type="evidence" value="ECO:0007669"/>
    <property type="project" value="TreeGrafter"/>
</dbReference>
<evidence type="ECO:0000256" key="4">
    <source>
        <dbReference type="SAM" id="SignalP"/>
    </source>
</evidence>
<keyword evidence="3" id="KW-1133">Transmembrane helix</keyword>
<dbReference type="GO" id="GO:0016020">
    <property type="term" value="C:membrane"/>
    <property type="evidence" value="ECO:0007669"/>
    <property type="project" value="TreeGrafter"/>
</dbReference>
<evidence type="ECO:0000256" key="3">
    <source>
        <dbReference type="SAM" id="Phobius"/>
    </source>
</evidence>
<proteinExistence type="inferred from homology"/>
<feature type="compositionally biased region" description="Low complexity" evidence="2">
    <location>
        <begin position="925"/>
        <end position="959"/>
    </location>
</feature>
<dbReference type="PANTHER" id="PTHR11533">
    <property type="entry name" value="PROTEASE M1 ZINC METALLOPROTEASE"/>
    <property type="match status" value="1"/>
</dbReference>
<evidence type="ECO:0000313" key="8">
    <source>
        <dbReference type="EnsemblMetazoa" id="XP_024080396.1"/>
    </source>
</evidence>
<evidence type="ECO:0000256" key="1">
    <source>
        <dbReference type="ARBA" id="ARBA00010136"/>
    </source>
</evidence>
<accession>A0A8I6SE35</accession>
<dbReference type="Pfam" id="PF01433">
    <property type="entry name" value="Peptidase_M1"/>
    <property type="match status" value="1"/>
</dbReference>
<dbReference type="PANTHER" id="PTHR11533:SF294">
    <property type="entry name" value="THYROTROPIN-RELEASING HORMONE-DEGRADING ECTOENZYME"/>
    <property type="match status" value="1"/>
</dbReference>
<reference evidence="8" key="1">
    <citation type="submission" date="2022-01" db="UniProtKB">
        <authorList>
            <consortium name="EnsemblMetazoa"/>
        </authorList>
    </citation>
    <scope>IDENTIFICATION</scope>
</reference>
<dbReference type="Pfam" id="PF11838">
    <property type="entry name" value="ERAP1_C"/>
    <property type="match status" value="1"/>
</dbReference>
<protein>
    <recommendedName>
        <fullName evidence="10">Aminopeptidase</fullName>
    </recommendedName>
</protein>
<comment type="similarity">
    <text evidence="1">Belongs to the peptidase M1 family.</text>
</comment>
<evidence type="ECO:0000256" key="2">
    <source>
        <dbReference type="SAM" id="MobiDB-lite"/>
    </source>
</evidence>
<keyword evidence="9" id="KW-1185">Reference proteome</keyword>
<dbReference type="Gene3D" id="1.10.390.10">
    <property type="entry name" value="Neutral Protease Domain 2"/>
    <property type="match status" value="1"/>
</dbReference>
<dbReference type="CDD" id="cd12841">
    <property type="entry name" value="TM_EphA1"/>
    <property type="match status" value="1"/>
</dbReference>
<dbReference type="Pfam" id="PF05808">
    <property type="entry name" value="Podoplanin"/>
    <property type="match status" value="1"/>
</dbReference>
<name>A0A8I6SE35_CIMLE</name>
<evidence type="ECO:0000259" key="7">
    <source>
        <dbReference type="Pfam" id="PF17900"/>
    </source>
</evidence>
<dbReference type="InterPro" id="IPR014782">
    <property type="entry name" value="Peptidase_M1_dom"/>
</dbReference>
<sequence length="1007" mass="113300">MLLVLLHFLALLAACVSYPIEPLSEQVSPKYYSVELALENNGSFTGVVTIGFNTSSATLRDNKLVLNNDGLELVNAHLKDHNEKEEFLTLFSTNTTLRTVTFQLGHPLQKSSFYELKISFFGKASNDGRGLFSLDDGKSFMTNFHPFYARRVFPCFDSPDKKAQFSLVFMTTNNYVVSNMPLESSTSTPEGMTRYVFKSTPNIPPHSFFLLTSQTEFTKYASLPWGDVGFYLYPQFTKMQFFNEIVHIADSPLLRELWNKAGMEKLDVLVVRNFKEKFFSGYGVVVLSKDLVQFDNYQSTTEMKREAALTVLEAFLRVYFGSVVSPFRWESNWLSSSLSYYLRFLAFNNNLNWGDMDEYMLLDVHLKTLTDPMNSTTSPIALSDSFNTTEELEDYVTGSSKVKGASVLSMLESLITENDLVSVFVDFMDNYKYGLGITEYNLFTTLTTHLKSLPVSMDGFLHSWIFETNVPLVSMTRENYSVKLTQVVMQVRTEGMKYLKPKEGSDLENSLVEVSENVPSNWIFPVSYVTQKRPHYNPNRPGPIWFLGHADSIVFNEAIPYDEWVAINVDGKSPFLSNYNDDTWTSLGMSLTNNVNSLTPSTRAKLVSDAFWLAKVGKANYTTVLHFLTYLDKEVALAPWVVAIEGFKDLYSWIYFTKDKSVVPDFINLKSDFEIYVVNRLVGIYNKLGLTGLDANKEDSSLRREVVSALCYFGYEPCRSATVELYKKMINNNTFQILSNDMRPNLLCAGLRETVTEDEWLKFYQQLFSPDLRDEVLDDHLDVLACPVPIGDSSVPIKKYLTTVLLDKNEFPLSKVSLAYKTLYTKASHINQALYFLLDRCELISKLKPAKKAELLLDIAPYLSTTYHADLLKKFTEKHKKASKEVLKAVDSAQVMVHNKQKFIESTMYDIQKGLVSQPSPPTQLPTTLPTTTSSGSSTGTPGTGSTASTTNSSVTPTIEPAPTPAPMNSEGLSTGSIVGIVFGVLIGLAVIGGVLYFSFKKDGWCS</sequence>
<gene>
    <name evidence="8" type="primary">106669722</name>
</gene>
<feature type="region of interest" description="Disordered" evidence="2">
    <location>
        <begin position="915"/>
        <end position="969"/>
    </location>
</feature>
<dbReference type="GO" id="GO:0008270">
    <property type="term" value="F:zinc ion binding"/>
    <property type="evidence" value="ECO:0007669"/>
    <property type="project" value="InterPro"/>
</dbReference>
<evidence type="ECO:0000259" key="5">
    <source>
        <dbReference type="Pfam" id="PF01433"/>
    </source>
</evidence>
<feature type="transmembrane region" description="Helical" evidence="3">
    <location>
        <begin position="978"/>
        <end position="1000"/>
    </location>
</feature>
<dbReference type="InterPro" id="IPR042097">
    <property type="entry name" value="Aminopeptidase_N-like_N_sf"/>
</dbReference>
<keyword evidence="3" id="KW-0472">Membrane</keyword>
<dbReference type="EnsemblMetazoa" id="XM_024224628.1">
    <property type="protein sequence ID" value="XP_024080396.1"/>
    <property type="gene ID" value="LOC106669722"/>
</dbReference>
<dbReference type="OrthoDB" id="6584069at2759"/>
<feature type="domain" description="ERAP1-like C-terminal" evidence="6">
    <location>
        <begin position="564"/>
        <end position="891"/>
    </location>
</feature>
<dbReference type="SUPFAM" id="SSF63737">
    <property type="entry name" value="Leukotriene A4 hydrolase N-terminal domain"/>
    <property type="match status" value="1"/>
</dbReference>
<dbReference type="InterPro" id="IPR045357">
    <property type="entry name" value="Aminopeptidase_N-like_N"/>
</dbReference>
<dbReference type="Gene3D" id="1.25.50.20">
    <property type="match status" value="1"/>
</dbReference>
<keyword evidence="4" id="KW-0732">Signal</keyword>
<dbReference type="GO" id="GO:0005615">
    <property type="term" value="C:extracellular space"/>
    <property type="evidence" value="ECO:0007669"/>
    <property type="project" value="TreeGrafter"/>
</dbReference>
<evidence type="ECO:0000313" key="9">
    <source>
        <dbReference type="Proteomes" id="UP000494040"/>
    </source>
</evidence>
<dbReference type="Proteomes" id="UP000494040">
    <property type="component" value="Unassembled WGS sequence"/>
</dbReference>
<dbReference type="GO" id="GO:0006508">
    <property type="term" value="P:proteolysis"/>
    <property type="evidence" value="ECO:0007669"/>
    <property type="project" value="TreeGrafter"/>
</dbReference>
<feature type="signal peptide" evidence="4">
    <location>
        <begin position="1"/>
        <end position="17"/>
    </location>
</feature>
<dbReference type="InterPro" id="IPR024571">
    <property type="entry name" value="ERAP1-like_C_dom"/>
</dbReference>